<keyword evidence="1" id="KW-0560">Oxidoreductase</keyword>
<dbReference type="Pfam" id="PF00171">
    <property type="entry name" value="Aldedh"/>
    <property type="match status" value="1"/>
</dbReference>
<organism evidence="3 4">
    <name type="scientific">Actinophytocola glycyrrhizae</name>
    <dbReference type="NCBI Taxonomy" id="2044873"/>
    <lineage>
        <taxon>Bacteria</taxon>
        <taxon>Bacillati</taxon>
        <taxon>Actinomycetota</taxon>
        <taxon>Actinomycetes</taxon>
        <taxon>Pseudonocardiales</taxon>
        <taxon>Pseudonocardiaceae</taxon>
    </lineage>
</organism>
<evidence type="ECO:0000313" key="3">
    <source>
        <dbReference type="EMBL" id="MFC4852565.1"/>
    </source>
</evidence>
<accession>A0ABV9RW12</accession>
<dbReference type="EMBL" id="JBHSIS010000002">
    <property type="protein sequence ID" value="MFC4852565.1"/>
    <property type="molecule type" value="Genomic_DNA"/>
</dbReference>
<dbReference type="InterPro" id="IPR016161">
    <property type="entry name" value="Ald_DH/histidinol_DH"/>
</dbReference>
<dbReference type="InterPro" id="IPR016163">
    <property type="entry name" value="Ald_DH_C"/>
</dbReference>
<reference evidence="4" key="1">
    <citation type="journal article" date="2019" name="Int. J. Syst. Evol. Microbiol.">
        <title>The Global Catalogue of Microorganisms (GCM) 10K type strain sequencing project: providing services to taxonomists for standard genome sequencing and annotation.</title>
        <authorList>
            <consortium name="The Broad Institute Genomics Platform"/>
            <consortium name="The Broad Institute Genome Sequencing Center for Infectious Disease"/>
            <person name="Wu L."/>
            <person name="Ma J."/>
        </authorList>
    </citation>
    <scope>NUCLEOTIDE SEQUENCE [LARGE SCALE GENOMIC DNA]</scope>
    <source>
        <strain evidence="4">ZS-22-S1</strain>
    </source>
</reference>
<dbReference type="RefSeq" id="WP_378054391.1">
    <property type="nucleotide sequence ID" value="NZ_JBHSIS010000002.1"/>
</dbReference>
<dbReference type="InterPro" id="IPR015590">
    <property type="entry name" value="Aldehyde_DH_dom"/>
</dbReference>
<dbReference type="PANTHER" id="PTHR43353:SF3">
    <property type="entry name" value="ALDEHYDE DEHYDROGENASE-RELATED"/>
    <property type="match status" value="1"/>
</dbReference>
<dbReference type="PANTHER" id="PTHR43353">
    <property type="entry name" value="SUCCINATE-SEMIALDEHYDE DEHYDROGENASE, MITOCHONDRIAL"/>
    <property type="match status" value="1"/>
</dbReference>
<proteinExistence type="predicted"/>
<keyword evidence="4" id="KW-1185">Reference proteome</keyword>
<dbReference type="InterPro" id="IPR016162">
    <property type="entry name" value="Ald_DH_N"/>
</dbReference>
<gene>
    <name evidence="3" type="ORF">ACFPCV_03545</name>
</gene>
<name>A0ABV9RW12_9PSEU</name>
<evidence type="ECO:0000256" key="1">
    <source>
        <dbReference type="ARBA" id="ARBA00023002"/>
    </source>
</evidence>
<protein>
    <submittedName>
        <fullName evidence="3">Aldehyde dehydrogenase family protein</fullName>
    </submittedName>
</protein>
<dbReference type="Gene3D" id="3.40.605.10">
    <property type="entry name" value="Aldehyde Dehydrogenase, Chain A, domain 1"/>
    <property type="match status" value="1"/>
</dbReference>
<evidence type="ECO:0000313" key="4">
    <source>
        <dbReference type="Proteomes" id="UP001595859"/>
    </source>
</evidence>
<dbReference type="Gene3D" id="3.40.309.10">
    <property type="entry name" value="Aldehyde Dehydrogenase, Chain A, domain 2"/>
    <property type="match status" value="1"/>
</dbReference>
<comment type="caution">
    <text evidence="3">The sequence shown here is derived from an EMBL/GenBank/DDBJ whole genome shotgun (WGS) entry which is preliminary data.</text>
</comment>
<feature type="domain" description="Aldehyde dehydrogenase" evidence="2">
    <location>
        <begin position="8"/>
        <end position="428"/>
    </location>
</feature>
<sequence>MTVDVSYDARTGAAVEEVAVSTPFEVDTALAAAAAAAPGVAATPPVERARLLRALADALEGRADELVALADRETGLGEERLRMEIGRAAGQLRYHADVAVEGSYLDVTIDTGAPRLARTGVPLGPVAVFGASNFPFLFGVLGTDTAAALAAGCPVVVKANPAQPVLSARLRLLAADVLPAGWFALVSGFEAGGALVASPHTAAVAFTGSQRGGLALWRLANERDVVIPVFAEMGTVNPVVVTAAALSRADELARGFVESFTRGTGQYCTKPGLLFVPAGSGMAGRVAAALVDLAPEAWLLTEQIAASAATGLAELVAAGGTVAGQAPGPGNGWTTPTTVLSAPIEKLRSGSRLLEECFGPVAIVTEYADRAELEHALGELQGTLAAAVMAGEDDQDVPWLVERLTALAGRVTVGDWPTGVAVTGAQHHGGPWPATTRPATTSVGAGALSRFTRPVAYQNVPDAALPPPLRAGNPWRLPRRVDGVVTLP</sequence>
<dbReference type="InterPro" id="IPR050740">
    <property type="entry name" value="Aldehyde_DH_Superfamily"/>
</dbReference>
<evidence type="ECO:0000259" key="2">
    <source>
        <dbReference type="Pfam" id="PF00171"/>
    </source>
</evidence>
<dbReference type="Proteomes" id="UP001595859">
    <property type="component" value="Unassembled WGS sequence"/>
</dbReference>
<dbReference type="SUPFAM" id="SSF53720">
    <property type="entry name" value="ALDH-like"/>
    <property type="match status" value="1"/>
</dbReference>